<dbReference type="EMBL" id="JAIWYP010000001">
    <property type="protein sequence ID" value="KAH3887833.1"/>
    <property type="molecule type" value="Genomic_DNA"/>
</dbReference>
<name>A0A9D4S2A6_DREPO</name>
<comment type="caution">
    <text evidence="1">The sequence shown here is derived from an EMBL/GenBank/DDBJ whole genome shotgun (WGS) entry which is preliminary data.</text>
</comment>
<protein>
    <submittedName>
        <fullName evidence="1">Uncharacterized protein</fullName>
    </submittedName>
</protein>
<evidence type="ECO:0000313" key="2">
    <source>
        <dbReference type="Proteomes" id="UP000828390"/>
    </source>
</evidence>
<dbReference type="AlphaFoldDB" id="A0A9D4S2A6"/>
<sequence length="85" mass="9275">MPRGRKRKAPVKEMEAALQDPAVDKPAGNIIDFEQIIRDTNIVHSNTVHSHAQSQVPSISNPSANMVQGCGGSLEFKLRPNSLNK</sequence>
<organism evidence="1 2">
    <name type="scientific">Dreissena polymorpha</name>
    <name type="common">Zebra mussel</name>
    <name type="synonym">Mytilus polymorpha</name>
    <dbReference type="NCBI Taxonomy" id="45954"/>
    <lineage>
        <taxon>Eukaryota</taxon>
        <taxon>Metazoa</taxon>
        <taxon>Spiralia</taxon>
        <taxon>Lophotrochozoa</taxon>
        <taxon>Mollusca</taxon>
        <taxon>Bivalvia</taxon>
        <taxon>Autobranchia</taxon>
        <taxon>Heteroconchia</taxon>
        <taxon>Euheterodonta</taxon>
        <taxon>Imparidentia</taxon>
        <taxon>Neoheterodontei</taxon>
        <taxon>Myida</taxon>
        <taxon>Dreissenoidea</taxon>
        <taxon>Dreissenidae</taxon>
        <taxon>Dreissena</taxon>
    </lineage>
</organism>
<evidence type="ECO:0000313" key="1">
    <source>
        <dbReference type="EMBL" id="KAH3887833.1"/>
    </source>
</evidence>
<reference evidence="1" key="2">
    <citation type="submission" date="2020-11" db="EMBL/GenBank/DDBJ databases">
        <authorList>
            <person name="McCartney M.A."/>
            <person name="Auch B."/>
            <person name="Kono T."/>
            <person name="Mallez S."/>
            <person name="Becker A."/>
            <person name="Gohl D.M."/>
            <person name="Silverstein K.A.T."/>
            <person name="Koren S."/>
            <person name="Bechman K.B."/>
            <person name="Herman A."/>
            <person name="Abrahante J.E."/>
            <person name="Garbe J."/>
        </authorList>
    </citation>
    <scope>NUCLEOTIDE SEQUENCE</scope>
    <source>
        <strain evidence="1">Duluth1</strain>
        <tissue evidence="1">Whole animal</tissue>
    </source>
</reference>
<accession>A0A9D4S2A6</accession>
<reference evidence="1" key="1">
    <citation type="journal article" date="2019" name="bioRxiv">
        <title>The Genome of the Zebra Mussel, Dreissena polymorpha: A Resource for Invasive Species Research.</title>
        <authorList>
            <person name="McCartney M.A."/>
            <person name="Auch B."/>
            <person name="Kono T."/>
            <person name="Mallez S."/>
            <person name="Zhang Y."/>
            <person name="Obille A."/>
            <person name="Becker A."/>
            <person name="Abrahante J.E."/>
            <person name="Garbe J."/>
            <person name="Badalamenti J.P."/>
            <person name="Herman A."/>
            <person name="Mangelson H."/>
            <person name="Liachko I."/>
            <person name="Sullivan S."/>
            <person name="Sone E.D."/>
            <person name="Koren S."/>
            <person name="Silverstein K.A.T."/>
            <person name="Beckman K.B."/>
            <person name="Gohl D.M."/>
        </authorList>
    </citation>
    <scope>NUCLEOTIDE SEQUENCE</scope>
    <source>
        <strain evidence="1">Duluth1</strain>
        <tissue evidence="1">Whole animal</tissue>
    </source>
</reference>
<dbReference type="Proteomes" id="UP000828390">
    <property type="component" value="Unassembled WGS sequence"/>
</dbReference>
<proteinExistence type="predicted"/>
<keyword evidence="2" id="KW-1185">Reference proteome</keyword>
<gene>
    <name evidence="1" type="ORF">DPMN_011855</name>
</gene>